<evidence type="ECO:0000313" key="2">
    <source>
        <dbReference type="Proteomes" id="UP000037751"/>
    </source>
</evidence>
<reference evidence="1 2" key="1">
    <citation type="submission" date="2015-07" db="EMBL/GenBank/DDBJ databases">
        <title>Draft Genome Sequence of Malassezia furfur CBS1878 and Malassezia pachydermatis CBS1879.</title>
        <authorList>
            <person name="Triana S."/>
            <person name="Ohm R."/>
            <person name="Gonzalez A."/>
            <person name="DeCock H."/>
            <person name="Restrepo S."/>
            <person name="Celis A."/>
        </authorList>
    </citation>
    <scope>NUCLEOTIDE SEQUENCE [LARGE SCALE GENOMIC DNA]</scope>
    <source>
        <strain evidence="1 2">CBS 1879</strain>
    </source>
</reference>
<name>A0A0M8ML84_9BASI</name>
<dbReference type="EMBL" id="LGAV01000003">
    <property type="protein sequence ID" value="KOS14746.1"/>
    <property type="molecule type" value="Genomic_DNA"/>
</dbReference>
<dbReference type="Proteomes" id="UP000037751">
    <property type="component" value="Unassembled WGS sequence"/>
</dbReference>
<dbReference type="AlphaFoldDB" id="A0A0M8ML84"/>
<accession>A0A0M8ML84</accession>
<dbReference type="VEuPathDB" id="FungiDB:Malapachy_0757"/>
<sequence length="69" mass="7727">MESRAEEDNESCLDVSSLWQTQWNREANENGDQPSGHVVKLASLLASTALRHVLWTQGQVPAEWIIPVP</sequence>
<comment type="caution">
    <text evidence="1">The sequence shown here is derived from an EMBL/GenBank/DDBJ whole genome shotgun (WGS) entry which is preliminary data.</text>
</comment>
<organism evidence="1 2">
    <name type="scientific">Malassezia pachydermatis</name>
    <dbReference type="NCBI Taxonomy" id="77020"/>
    <lineage>
        <taxon>Eukaryota</taxon>
        <taxon>Fungi</taxon>
        <taxon>Dikarya</taxon>
        <taxon>Basidiomycota</taxon>
        <taxon>Ustilaginomycotina</taxon>
        <taxon>Malasseziomycetes</taxon>
        <taxon>Malasseziales</taxon>
        <taxon>Malasseziaceae</taxon>
        <taxon>Malassezia</taxon>
    </lineage>
</organism>
<dbReference type="GeneID" id="28727146"/>
<gene>
    <name evidence="1" type="ORF">Malapachy_0757</name>
</gene>
<proteinExistence type="predicted"/>
<protein>
    <submittedName>
        <fullName evidence="1">Uncharacterized protein</fullName>
    </submittedName>
</protein>
<dbReference type="RefSeq" id="XP_017992378.1">
    <property type="nucleotide sequence ID" value="XM_018135271.1"/>
</dbReference>
<keyword evidence="2" id="KW-1185">Reference proteome</keyword>
<evidence type="ECO:0000313" key="1">
    <source>
        <dbReference type="EMBL" id="KOS14746.1"/>
    </source>
</evidence>